<reference evidence="6" key="1">
    <citation type="submission" date="2019-08" db="EMBL/GenBank/DDBJ databases">
        <authorList>
            <person name="Kucharzyk K."/>
            <person name="Murdoch R.W."/>
            <person name="Higgins S."/>
            <person name="Loffler F."/>
        </authorList>
    </citation>
    <scope>NUCLEOTIDE SEQUENCE</scope>
</reference>
<evidence type="ECO:0000313" key="6">
    <source>
        <dbReference type="EMBL" id="MPM84081.1"/>
    </source>
</evidence>
<keyword evidence="5 6" id="KW-0449">Lipoprotein</keyword>
<gene>
    <name evidence="6" type="primary">metQ_25</name>
    <name evidence="6" type="ORF">SDC9_131152</name>
</gene>
<comment type="caution">
    <text evidence="6">The sequence shown here is derived from an EMBL/GenBank/DDBJ whole genome shotgun (WGS) entry which is preliminary data.</text>
</comment>
<dbReference type="PANTHER" id="PTHR30429">
    <property type="entry name" value="D-METHIONINE-BINDING LIPOPROTEIN METQ"/>
    <property type="match status" value="1"/>
</dbReference>
<dbReference type="Pfam" id="PF03180">
    <property type="entry name" value="Lipoprotein_9"/>
    <property type="match status" value="1"/>
</dbReference>
<dbReference type="AlphaFoldDB" id="A0A645D4E7"/>
<dbReference type="PANTHER" id="PTHR30429:SF1">
    <property type="entry name" value="D-METHIONINE-BINDING LIPOPROTEIN METQ-RELATED"/>
    <property type="match status" value="1"/>
</dbReference>
<evidence type="ECO:0000256" key="5">
    <source>
        <dbReference type="ARBA" id="ARBA00023288"/>
    </source>
</evidence>
<dbReference type="InterPro" id="IPR004872">
    <property type="entry name" value="Lipoprotein_NlpA"/>
</dbReference>
<organism evidence="6">
    <name type="scientific">bioreactor metagenome</name>
    <dbReference type="NCBI Taxonomy" id="1076179"/>
    <lineage>
        <taxon>unclassified sequences</taxon>
        <taxon>metagenomes</taxon>
        <taxon>ecological metagenomes</taxon>
    </lineage>
</organism>
<evidence type="ECO:0000256" key="4">
    <source>
        <dbReference type="ARBA" id="ARBA00023139"/>
    </source>
</evidence>
<name>A0A645D4E7_9ZZZZ</name>
<protein>
    <submittedName>
        <fullName evidence="6">D-methionine-binding lipoprotein MetQ</fullName>
    </submittedName>
</protein>
<keyword evidence="3" id="KW-0472">Membrane</keyword>
<accession>A0A645D4E7</accession>
<keyword evidence="2" id="KW-0732">Signal</keyword>
<dbReference type="SUPFAM" id="SSF53850">
    <property type="entry name" value="Periplasmic binding protein-like II"/>
    <property type="match status" value="1"/>
</dbReference>
<keyword evidence="4" id="KW-0564">Palmitate</keyword>
<comment type="subcellular location">
    <subcellularLocation>
        <location evidence="1">Membrane</location>
        <topology evidence="1">Lipid-anchor</topology>
    </subcellularLocation>
</comment>
<proteinExistence type="predicted"/>
<dbReference type="Gene3D" id="3.40.190.10">
    <property type="entry name" value="Periplasmic binding protein-like II"/>
    <property type="match status" value="2"/>
</dbReference>
<evidence type="ECO:0000256" key="1">
    <source>
        <dbReference type="ARBA" id="ARBA00004635"/>
    </source>
</evidence>
<dbReference type="PIRSF" id="PIRSF002854">
    <property type="entry name" value="MetQ"/>
    <property type="match status" value="1"/>
</dbReference>
<dbReference type="EMBL" id="VSSQ01032723">
    <property type="protein sequence ID" value="MPM84081.1"/>
    <property type="molecule type" value="Genomic_DNA"/>
</dbReference>
<evidence type="ECO:0000256" key="3">
    <source>
        <dbReference type="ARBA" id="ARBA00023136"/>
    </source>
</evidence>
<dbReference type="PROSITE" id="PS51257">
    <property type="entry name" value="PROKAR_LIPOPROTEIN"/>
    <property type="match status" value="1"/>
</dbReference>
<sequence length="276" mass="30031">MKKSISILATGLLLAAFAVAGCGGSDKKAEEKKTEQTLKVGVTAGPHAEILDNVKKIAAKQGLKVEVVEFNDYIQPNVALFQGELDLNSMQHRPYLDNTVKDRKYDLVEVAKSVNFPMAAYSQKIKKGETIPDGATIGIPNDPTNGGRALLLLAAQKLITLKDGIGVRATLEDITANPHKFQFKELDAAIIPRSLSDLDVAVINTNYAIATAMNPVKDSIFIESAESPFVNILVTKEKMKDDPRVKTFIKAYQSDENAKFIADHFKGSVTPGWTSK</sequence>
<dbReference type="GO" id="GO:0016020">
    <property type="term" value="C:membrane"/>
    <property type="evidence" value="ECO:0007669"/>
    <property type="project" value="UniProtKB-SubCell"/>
</dbReference>
<evidence type="ECO:0000256" key="2">
    <source>
        <dbReference type="ARBA" id="ARBA00022729"/>
    </source>
</evidence>
<dbReference type="NCBIfam" id="TIGR00363">
    <property type="entry name" value="MetQ/NlpA family lipoprotein"/>
    <property type="match status" value="1"/>
</dbReference>